<keyword evidence="1" id="KW-1133">Transmembrane helix</keyword>
<feature type="transmembrane region" description="Helical" evidence="1">
    <location>
        <begin position="25"/>
        <end position="44"/>
    </location>
</feature>
<evidence type="ECO:0000256" key="1">
    <source>
        <dbReference type="SAM" id="Phobius"/>
    </source>
</evidence>
<accession>A0A6I6EQC3</accession>
<keyword evidence="1" id="KW-0472">Membrane</keyword>
<reference evidence="2 3" key="1">
    <citation type="submission" date="2019-12" db="EMBL/GenBank/DDBJ databases">
        <title>Genome sequenceing of Clostridium bovifaecis.</title>
        <authorList>
            <person name="Yao Y."/>
        </authorList>
    </citation>
    <scope>NUCLEOTIDE SEQUENCE [LARGE SCALE GENOMIC DNA]</scope>
    <source>
        <strain evidence="2 3">BXX</strain>
    </source>
</reference>
<protein>
    <submittedName>
        <fullName evidence="2">DUF1097 domain-containing protein</fullName>
    </submittedName>
</protein>
<keyword evidence="1" id="KW-0812">Transmembrane</keyword>
<organism evidence="2 3">
    <name type="scientific">Clostridium bovifaecis</name>
    <dbReference type="NCBI Taxonomy" id="2184719"/>
    <lineage>
        <taxon>Bacteria</taxon>
        <taxon>Bacillati</taxon>
        <taxon>Bacillota</taxon>
        <taxon>Clostridia</taxon>
        <taxon>Eubacteriales</taxon>
        <taxon>Clostridiaceae</taxon>
        <taxon>Clostridium</taxon>
    </lineage>
</organism>
<gene>
    <name evidence="2" type="ORF">GOM49_13205</name>
</gene>
<evidence type="ECO:0000313" key="2">
    <source>
        <dbReference type="EMBL" id="QGU95922.1"/>
    </source>
</evidence>
<dbReference type="EMBL" id="CP046522">
    <property type="protein sequence ID" value="QGU95922.1"/>
    <property type="molecule type" value="Genomic_DNA"/>
</dbReference>
<keyword evidence="3" id="KW-1185">Reference proteome</keyword>
<dbReference type="InterPro" id="IPR009476">
    <property type="entry name" value="DUF1097"/>
</dbReference>
<proteinExistence type="predicted"/>
<feature type="transmembrane region" description="Helical" evidence="1">
    <location>
        <begin position="56"/>
        <end position="77"/>
    </location>
</feature>
<dbReference type="Proteomes" id="UP000422764">
    <property type="component" value="Chromosome"/>
</dbReference>
<feature type="transmembrane region" description="Helical" evidence="1">
    <location>
        <begin position="102"/>
        <end position="121"/>
    </location>
</feature>
<sequence length="166" mass="17583">MRKIIAIAISSTIIAAIWTFGSFSLGLSTVAGFLAWSSFFAAGGEIKGVKKALIPNLSGIFWGALAGQLSTLLIPYMGETNAFTLGNGLGTAFICLQSKVNLLSFIPAGFIGWSALIASGMDFKITAISMICGSFLGFASEKLTDLILIYIHDKNTQSDENERKSA</sequence>
<dbReference type="Pfam" id="PF06496">
    <property type="entry name" value="DUF1097"/>
    <property type="match status" value="1"/>
</dbReference>
<dbReference type="AlphaFoldDB" id="A0A6I6EQC3"/>
<evidence type="ECO:0000313" key="3">
    <source>
        <dbReference type="Proteomes" id="UP000422764"/>
    </source>
</evidence>
<name>A0A6I6EQC3_9CLOT</name>